<keyword evidence="1" id="KW-1277">Toxin-antitoxin system</keyword>
<evidence type="ECO:0000256" key="1">
    <source>
        <dbReference type="ARBA" id="ARBA00022649"/>
    </source>
</evidence>
<dbReference type="InterPro" id="IPR035093">
    <property type="entry name" value="RelE/ParE_toxin_dom_sf"/>
</dbReference>
<sequence length="99" mass="11230">MGKYQLSKAAQFDIDDLYAGGVLKYGLCQADKYYDGLIERFEFLTDNSNIGLNSDELAPNLQRFPYGRQVIFFTNTDTGVMIVRVLGEEMDFEGHIGIF</sequence>
<proteinExistence type="predicted"/>
<evidence type="ECO:0000313" key="3">
    <source>
        <dbReference type="Proteomes" id="UP000219335"/>
    </source>
</evidence>
<dbReference type="AlphaFoldDB" id="A0A286ALG4"/>
<dbReference type="RefSeq" id="WP_097107591.1">
    <property type="nucleotide sequence ID" value="NZ_OCMU01000004.1"/>
</dbReference>
<dbReference type="Pfam" id="PF05016">
    <property type="entry name" value="ParE_toxin"/>
    <property type="match status" value="1"/>
</dbReference>
<dbReference type="InterPro" id="IPR007712">
    <property type="entry name" value="RelE/ParE_toxin"/>
</dbReference>
<gene>
    <name evidence="2" type="ORF">SAMN06297164_3573</name>
</gene>
<reference evidence="2 3" key="1">
    <citation type="submission" date="2017-09" db="EMBL/GenBank/DDBJ databases">
        <authorList>
            <person name="Ehlers B."/>
            <person name="Leendertz F.H."/>
        </authorList>
    </citation>
    <scope>NUCLEOTIDE SEQUENCE [LARGE SCALE GENOMIC DNA]</scope>
    <source>
        <strain evidence="2 3">Nm42</strain>
    </source>
</reference>
<organism evidence="2 3">
    <name type="scientific">Nitrosomonas ureae</name>
    <dbReference type="NCBI Taxonomy" id="44577"/>
    <lineage>
        <taxon>Bacteria</taxon>
        <taxon>Pseudomonadati</taxon>
        <taxon>Pseudomonadota</taxon>
        <taxon>Betaproteobacteria</taxon>
        <taxon>Nitrosomonadales</taxon>
        <taxon>Nitrosomonadaceae</taxon>
        <taxon>Nitrosomonas</taxon>
    </lineage>
</organism>
<dbReference type="Proteomes" id="UP000219335">
    <property type="component" value="Unassembled WGS sequence"/>
</dbReference>
<dbReference type="Gene3D" id="3.30.2310.20">
    <property type="entry name" value="RelE-like"/>
    <property type="match status" value="1"/>
</dbReference>
<protein>
    <submittedName>
        <fullName evidence="2">Toxin ParE1/3/4</fullName>
    </submittedName>
</protein>
<evidence type="ECO:0000313" key="2">
    <source>
        <dbReference type="EMBL" id="SOD22743.1"/>
    </source>
</evidence>
<dbReference type="EMBL" id="OCMU01000004">
    <property type="protein sequence ID" value="SOD22743.1"/>
    <property type="molecule type" value="Genomic_DNA"/>
</dbReference>
<accession>A0A286ALG4</accession>
<name>A0A286ALG4_9PROT</name>